<evidence type="ECO:0000313" key="3">
    <source>
        <dbReference type="Proteomes" id="UP000694405"/>
    </source>
</evidence>
<dbReference type="Proteomes" id="UP000694405">
    <property type="component" value="Chromosome 5"/>
</dbReference>
<evidence type="ECO:0000313" key="2">
    <source>
        <dbReference type="Ensembl" id="ENSMUNP00000020743.2"/>
    </source>
</evidence>
<dbReference type="SMART" id="SM00248">
    <property type="entry name" value="ANK"/>
    <property type="match status" value="4"/>
</dbReference>
<dbReference type="InterPro" id="IPR050657">
    <property type="entry name" value="Ankyrin_repeat_domain"/>
</dbReference>
<feature type="compositionally biased region" description="Polar residues" evidence="1">
    <location>
        <begin position="8"/>
        <end position="21"/>
    </location>
</feature>
<proteinExistence type="predicted"/>
<dbReference type="PROSITE" id="PS50088">
    <property type="entry name" value="ANK_REPEAT"/>
    <property type="match status" value="4"/>
</dbReference>
<keyword evidence="3" id="KW-1185">Reference proteome</keyword>
<reference evidence="2" key="3">
    <citation type="submission" date="2025-09" db="UniProtKB">
        <authorList>
            <consortium name="Ensembl"/>
        </authorList>
    </citation>
    <scope>IDENTIFICATION</scope>
</reference>
<evidence type="ECO:0000256" key="1">
    <source>
        <dbReference type="SAM" id="MobiDB-lite"/>
    </source>
</evidence>
<dbReference type="PROSITE" id="PS50297">
    <property type="entry name" value="ANK_REP_REGION"/>
    <property type="match status" value="3"/>
</dbReference>
<dbReference type="PRINTS" id="PR01415">
    <property type="entry name" value="ANKYRIN"/>
</dbReference>
<name>A0A8C6K0A1_MELUD</name>
<reference evidence="2" key="2">
    <citation type="submission" date="2025-08" db="UniProtKB">
        <authorList>
            <consortium name="Ensembl"/>
        </authorList>
    </citation>
    <scope>IDENTIFICATION</scope>
</reference>
<feature type="region of interest" description="Disordered" evidence="1">
    <location>
        <begin position="1"/>
        <end position="21"/>
    </location>
</feature>
<dbReference type="AlphaFoldDB" id="A0A8C6K0A1"/>
<dbReference type="PANTHER" id="PTHR24147:SF53">
    <property type="entry name" value="ANKYRIN REPEAT DOMAIN 26"/>
    <property type="match status" value="1"/>
</dbReference>
<sequence>MQGVVASSRESGSADASGQLPTATTASTAYDLREKNLGRLHRAAAQGDLAWLRRWRWWLKRVGTDKTPLHLACANGHVDVVKYLVQKNCQLNLVDRLKRSPLMTAVECRQEKCVAILLEHGADPNLANADGNTALHLAVLSTNTTVAGLLLEHNANIDAQNKDGHTPFHLAVSRHQEEMVEFLQKKGADRHAQDQKRAISSVAPLLCRRGLFT</sequence>
<organism evidence="2 3">
    <name type="scientific">Melopsittacus undulatus</name>
    <name type="common">Budgerigar</name>
    <name type="synonym">Psittacus undulatus</name>
    <dbReference type="NCBI Taxonomy" id="13146"/>
    <lineage>
        <taxon>Eukaryota</taxon>
        <taxon>Metazoa</taxon>
        <taxon>Chordata</taxon>
        <taxon>Craniata</taxon>
        <taxon>Vertebrata</taxon>
        <taxon>Euteleostomi</taxon>
        <taxon>Archelosauria</taxon>
        <taxon>Archosauria</taxon>
        <taxon>Dinosauria</taxon>
        <taxon>Saurischia</taxon>
        <taxon>Theropoda</taxon>
        <taxon>Coelurosauria</taxon>
        <taxon>Aves</taxon>
        <taxon>Neognathae</taxon>
        <taxon>Neoaves</taxon>
        <taxon>Telluraves</taxon>
        <taxon>Australaves</taxon>
        <taxon>Psittaciformes</taxon>
        <taxon>Psittaculidae</taxon>
        <taxon>Melopsittacus</taxon>
    </lineage>
</organism>
<accession>A0A8C6K0A1</accession>
<dbReference type="InterPro" id="IPR002110">
    <property type="entry name" value="Ankyrin_rpt"/>
</dbReference>
<reference evidence="2" key="1">
    <citation type="submission" date="2020-03" db="EMBL/GenBank/DDBJ databases">
        <title>Melopsittacus undulatus (budgerigar) genome, bMelUnd1, maternal haplotype with Z.</title>
        <authorList>
            <person name="Gedman G."/>
            <person name="Mountcastle J."/>
            <person name="Haase B."/>
            <person name="Formenti G."/>
            <person name="Wright T."/>
            <person name="Apodaca J."/>
            <person name="Pelan S."/>
            <person name="Chow W."/>
            <person name="Rhie A."/>
            <person name="Howe K."/>
            <person name="Fedrigo O."/>
            <person name="Jarvis E.D."/>
        </authorList>
    </citation>
    <scope>NUCLEOTIDE SEQUENCE [LARGE SCALE GENOMIC DNA]</scope>
</reference>
<protein>
    <submittedName>
        <fullName evidence="2">Uncharacterized protein</fullName>
    </submittedName>
</protein>
<dbReference type="SUPFAM" id="SSF48403">
    <property type="entry name" value="Ankyrin repeat"/>
    <property type="match status" value="1"/>
</dbReference>
<accession>A0A8V5GY41</accession>
<dbReference type="InterPro" id="IPR036770">
    <property type="entry name" value="Ankyrin_rpt-contain_sf"/>
</dbReference>
<dbReference type="PANTHER" id="PTHR24147">
    <property type="entry name" value="ANKYRIN REPEAT DOMAIN 36-RELATED"/>
    <property type="match status" value="1"/>
</dbReference>
<dbReference type="Ensembl" id="ENSMUNT00000023743.2">
    <property type="protein sequence ID" value="ENSMUNP00000020743.2"/>
    <property type="gene ID" value="ENSMUNG00000015754.2"/>
</dbReference>
<dbReference type="Pfam" id="PF13637">
    <property type="entry name" value="Ank_4"/>
    <property type="match status" value="1"/>
</dbReference>
<dbReference type="Pfam" id="PF12796">
    <property type="entry name" value="Ank_2"/>
    <property type="match status" value="1"/>
</dbReference>
<dbReference type="Gene3D" id="1.25.40.20">
    <property type="entry name" value="Ankyrin repeat-containing domain"/>
    <property type="match status" value="2"/>
</dbReference>